<evidence type="ECO:0000313" key="16">
    <source>
        <dbReference type="EMBL" id="SNS07621.1"/>
    </source>
</evidence>
<evidence type="ECO:0000256" key="12">
    <source>
        <dbReference type="RuleBase" id="RU003357"/>
    </source>
</evidence>
<evidence type="ECO:0000256" key="4">
    <source>
        <dbReference type="ARBA" id="ARBA00022496"/>
    </source>
</evidence>
<organism evidence="16 17">
    <name type="scientific">Edaphosphingomonas laterariae</name>
    <dbReference type="NCBI Taxonomy" id="861865"/>
    <lineage>
        <taxon>Bacteria</taxon>
        <taxon>Pseudomonadati</taxon>
        <taxon>Pseudomonadota</taxon>
        <taxon>Alphaproteobacteria</taxon>
        <taxon>Sphingomonadales</taxon>
        <taxon>Rhizorhabdaceae</taxon>
        <taxon>Edaphosphingomonas</taxon>
    </lineage>
</organism>
<keyword evidence="3 11" id="KW-1134">Transmembrane beta strand</keyword>
<feature type="domain" description="TonB-dependent receptor plug" evidence="15">
    <location>
        <begin position="53"/>
        <end position="162"/>
    </location>
</feature>
<dbReference type="EMBL" id="FZOS01000001">
    <property type="protein sequence ID" value="SNS07621.1"/>
    <property type="molecule type" value="Genomic_DNA"/>
</dbReference>
<dbReference type="SUPFAM" id="SSF56935">
    <property type="entry name" value="Porins"/>
    <property type="match status" value="1"/>
</dbReference>
<dbReference type="InterPro" id="IPR036942">
    <property type="entry name" value="Beta-barrel_TonB_sf"/>
</dbReference>
<evidence type="ECO:0000256" key="10">
    <source>
        <dbReference type="ARBA" id="ARBA00023237"/>
    </source>
</evidence>
<reference evidence="17" key="1">
    <citation type="submission" date="2017-06" db="EMBL/GenBank/DDBJ databases">
        <authorList>
            <person name="Varghese N."/>
            <person name="Submissions S."/>
        </authorList>
    </citation>
    <scope>NUCLEOTIDE SEQUENCE [LARGE SCALE GENOMIC DNA]</scope>
    <source>
        <strain evidence="17">LNB2</strain>
    </source>
</reference>
<evidence type="ECO:0000256" key="5">
    <source>
        <dbReference type="ARBA" id="ARBA00022692"/>
    </source>
</evidence>
<dbReference type="PROSITE" id="PS52016">
    <property type="entry name" value="TONB_DEPENDENT_REC_3"/>
    <property type="match status" value="1"/>
</dbReference>
<evidence type="ECO:0000256" key="6">
    <source>
        <dbReference type="ARBA" id="ARBA00023004"/>
    </source>
</evidence>
<keyword evidence="5 11" id="KW-0812">Transmembrane</keyword>
<evidence type="ECO:0000256" key="11">
    <source>
        <dbReference type="PROSITE-ProRule" id="PRU01360"/>
    </source>
</evidence>
<evidence type="ECO:0000256" key="9">
    <source>
        <dbReference type="ARBA" id="ARBA00023136"/>
    </source>
</evidence>
<dbReference type="Gene3D" id="2.40.170.20">
    <property type="entry name" value="TonB-dependent receptor, beta-barrel domain"/>
    <property type="match status" value="1"/>
</dbReference>
<dbReference type="InterPro" id="IPR039426">
    <property type="entry name" value="TonB-dep_rcpt-like"/>
</dbReference>
<sequence length="764" mass="83637">MSMTGLNRGASLLALTMVLGAAPAIAQEAPAAADVNGGLEDIVVTAQKRAENVQQVPIAISAVSTEYLQSRDISSIDQLGSIAPNMKIDRAPSNKTISQIAIRGSVTINPSITWEPAVGMYVDGVYIAKAQGSIFDIADLERVEVLRGPQGTLYGRNTLAGAVNLVTKKPSGELGGQVEATYGNFDGWKLKGVLDLPAMGIFSAKVSGQIQKRDGVIDIVGNPHGITDTNDIDSQSFMVQLRAEPTDNLTFDYAYDYSNFNQRPDYAQLYQVNLNGGPADIFDPNSANYSGLPLAQFANKERQTKGSIDADVFEKTRTQGHALTASLDLGDATLKSITSYRKLRFHDNLDLDGSPLAIARTERDVKYHQFSQELQVSGSALDDNLKYVAGLYYFKDHSETKNPQSYFYGAQDFVSNYGSHTEAWAAYAQVDYNLTDRLVLVGGLRYNHEEKDISRYYAMNGGAPFIDVGYGDIPKAKYNNLSPAATVRYELTDRINVYARYARGYKSGGFNGETSSVGAPTAECPSGALELCDPYKPEKVDSYEIGFKSRLLDNKLQLNIAGFWDEHKDIQLAVFTAQGAASSIVRNAGAARIRGIELEAIVRPADFFTFNTSFSILDAKYKSFIEFGQEVADNRAFPHTPKYTASLGADWRVAEGDWGRFNLISDLNYVSKYYTYPYAIDVNFPSEQTAKTTMSQGRTIVNLRGVVSEIPLAGVEAQVSLWVRNLLKEDNPSNFIDFGPGFGGLTVAYYPDPRTYGITAGIKF</sequence>
<evidence type="ECO:0000259" key="14">
    <source>
        <dbReference type="Pfam" id="PF00593"/>
    </source>
</evidence>
<dbReference type="GO" id="GO:0006826">
    <property type="term" value="P:iron ion transport"/>
    <property type="evidence" value="ECO:0007669"/>
    <property type="project" value="UniProtKB-KW"/>
</dbReference>
<feature type="chain" id="PRO_5012218471" evidence="13">
    <location>
        <begin position="27"/>
        <end position="764"/>
    </location>
</feature>
<feature type="signal peptide" evidence="13">
    <location>
        <begin position="1"/>
        <end position="26"/>
    </location>
</feature>
<dbReference type="InterPro" id="IPR000531">
    <property type="entry name" value="Beta-barrel_TonB"/>
</dbReference>
<dbReference type="Pfam" id="PF00593">
    <property type="entry name" value="TonB_dep_Rec_b-barrel"/>
    <property type="match status" value="1"/>
</dbReference>
<dbReference type="PANTHER" id="PTHR32552">
    <property type="entry name" value="FERRICHROME IRON RECEPTOR-RELATED"/>
    <property type="match status" value="1"/>
</dbReference>
<accession>A0A239BJR4</accession>
<evidence type="ECO:0000256" key="7">
    <source>
        <dbReference type="ARBA" id="ARBA00023065"/>
    </source>
</evidence>
<gene>
    <name evidence="16" type="ORF">SAMN06295912_101187</name>
</gene>
<keyword evidence="9 11" id="KW-0472">Membrane</keyword>
<keyword evidence="13" id="KW-0732">Signal</keyword>
<feature type="domain" description="TonB-dependent receptor-like beta-barrel" evidence="14">
    <location>
        <begin position="247"/>
        <end position="726"/>
    </location>
</feature>
<keyword evidence="10 11" id="KW-0998">Cell outer membrane</keyword>
<evidence type="ECO:0000259" key="15">
    <source>
        <dbReference type="Pfam" id="PF07715"/>
    </source>
</evidence>
<dbReference type="Pfam" id="PF07715">
    <property type="entry name" value="Plug"/>
    <property type="match status" value="1"/>
</dbReference>
<protein>
    <submittedName>
        <fullName evidence="16">Iron complex outermembrane recepter protein</fullName>
    </submittedName>
</protein>
<keyword evidence="8 12" id="KW-0798">TonB box</keyword>
<evidence type="ECO:0000313" key="17">
    <source>
        <dbReference type="Proteomes" id="UP000198281"/>
    </source>
</evidence>
<keyword evidence="2 11" id="KW-0813">Transport</keyword>
<dbReference type="InterPro" id="IPR012910">
    <property type="entry name" value="Plug_dom"/>
</dbReference>
<name>A0A239BJR4_9SPHN</name>
<dbReference type="Proteomes" id="UP000198281">
    <property type="component" value="Unassembled WGS sequence"/>
</dbReference>
<evidence type="ECO:0000256" key="3">
    <source>
        <dbReference type="ARBA" id="ARBA00022452"/>
    </source>
</evidence>
<dbReference type="AlphaFoldDB" id="A0A239BJR4"/>
<keyword evidence="6" id="KW-0408">Iron</keyword>
<keyword evidence="7" id="KW-0406">Ion transport</keyword>
<keyword evidence="17" id="KW-1185">Reference proteome</keyword>
<evidence type="ECO:0000256" key="1">
    <source>
        <dbReference type="ARBA" id="ARBA00004571"/>
    </source>
</evidence>
<evidence type="ECO:0000256" key="8">
    <source>
        <dbReference type="ARBA" id="ARBA00023077"/>
    </source>
</evidence>
<keyword evidence="4" id="KW-0410">Iron transport</keyword>
<dbReference type="GO" id="GO:0009279">
    <property type="term" value="C:cell outer membrane"/>
    <property type="evidence" value="ECO:0007669"/>
    <property type="project" value="UniProtKB-SubCell"/>
</dbReference>
<evidence type="ECO:0000256" key="2">
    <source>
        <dbReference type="ARBA" id="ARBA00022448"/>
    </source>
</evidence>
<evidence type="ECO:0000256" key="13">
    <source>
        <dbReference type="SAM" id="SignalP"/>
    </source>
</evidence>
<comment type="similarity">
    <text evidence="11 12">Belongs to the TonB-dependent receptor family.</text>
</comment>
<dbReference type="PANTHER" id="PTHR32552:SF81">
    <property type="entry name" value="TONB-DEPENDENT OUTER MEMBRANE RECEPTOR"/>
    <property type="match status" value="1"/>
</dbReference>
<proteinExistence type="inferred from homology"/>
<dbReference type="CDD" id="cd01347">
    <property type="entry name" value="ligand_gated_channel"/>
    <property type="match status" value="1"/>
</dbReference>
<comment type="subcellular location">
    <subcellularLocation>
        <location evidence="1 11">Cell outer membrane</location>
        <topology evidence="1 11">Multi-pass membrane protein</topology>
    </subcellularLocation>
</comment>